<dbReference type="EMBL" id="JABJRC010000001">
    <property type="protein sequence ID" value="NOL39453.1"/>
    <property type="molecule type" value="Genomic_DNA"/>
</dbReference>
<keyword evidence="1" id="KW-1133">Transmembrane helix</keyword>
<keyword evidence="4" id="KW-1185">Reference proteome</keyword>
<keyword evidence="1" id="KW-0812">Transmembrane</keyword>
<accession>A0A7Y4NY46</accession>
<comment type="caution">
    <text evidence="3">The sequence shown here is derived from an EMBL/GenBank/DDBJ whole genome shotgun (WGS) entry which is preliminary data.</text>
</comment>
<reference evidence="3 4" key="1">
    <citation type="submission" date="2020-05" db="EMBL/GenBank/DDBJ databases">
        <title>Genome sequence of Kribbella sandramycini ATCC 39419.</title>
        <authorList>
            <person name="Maclea K.S."/>
            <person name="Fair J.L."/>
        </authorList>
    </citation>
    <scope>NUCLEOTIDE SEQUENCE [LARGE SCALE GENOMIC DNA]</scope>
    <source>
        <strain evidence="3 4">ATCC 39419</strain>
    </source>
</reference>
<evidence type="ECO:0000313" key="2">
    <source>
        <dbReference type="EMBL" id="MBB6567952.1"/>
    </source>
</evidence>
<evidence type="ECO:0000313" key="3">
    <source>
        <dbReference type="EMBL" id="NOL39453.1"/>
    </source>
</evidence>
<proteinExistence type="predicted"/>
<sequence>MNAHPATRPRGSLLGLALAVGMFAFFIADGSNADGPAAFVIAIAVVLTLFLLAVAAATARRRALEAPAPEEREYRPRSLAAVPGARSVKVPWRRSQTDDDFLRVTDAFLAAMSAAPASEQRSAERLLLSVMSDPKQRVAHHEAQIPELAGVVTAVRNASSVQLGYFRAVLEARQALR</sequence>
<feature type="transmembrane region" description="Helical" evidence="1">
    <location>
        <begin position="12"/>
        <end position="31"/>
    </location>
</feature>
<dbReference type="EMBL" id="JACHKF010000001">
    <property type="protein sequence ID" value="MBB6567952.1"/>
    <property type="molecule type" value="Genomic_DNA"/>
</dbReference>
<protein>
    <submittedName>
        <fullName evidence="2">Cytochrome bd-type quinol oxidase subunit 1</fullName>
    </submittedName>
</protein>
<evidence type="ECO:0000313" key="4">
    <source>
        <dbReference type="Proteomes" id="UP000534306"/>
    </source>
</evidence>
<evidence type="ECO:0000256" key="1">
    <source>
        <dbReference type="SAM" id="Phobius"/>
    </source>
</evidence>
<dbReference type="Proteomes" id="UP000534306">
    <property type="component" value="Unassembled WGS sequence"/>
</dbReference>
<feature type="transmembrane region" description="Helical" evidence="1">
    <location>
        <begin position="37"/>
        <end position="57"/>
    </location>
</feature>
<organism evidence="3 4">
    <name type="scientific">Kribbella sandramycini</name>
    <dbReference type="NCBI Taxonomy" id="60450"/>
    <lineage>
        <taxon>Bacteria</taxon>
        <taxon>Bacillati</taxon>
        <taxon>Actinomycetota</taxon>
        <taxon>Actinomycetes</taxon>
        <taxon>Propionibacteriales</taxon>
        <taxon>Kribbellaceae</taxon>
        <taxon>Kribbella</taxon>
    </lineage>
</organism>
<gene>
    <name evidence="2" type="ORF">HNR71_003589</name>
    <name evidence="3" type="ORF">HPO96_04255</name>
</gene>
<reference evidence="2 5" key="2">
    <citation type="submission" date="2020-08" db="EMBL/GenBank/DDBJ databases">
        <title>Sequencing the genomes of 1000 actinobacteria strains.</title>
        <authorList>
            <person name="Klenk H.-P."/>
        </authorList>
    </citation>
    <scope>NUCLEOTIDE SEQUENCE [LARGE SCALE GENOMIC DNA]</scope>
    <source>
        <strain evidence="2 5">DSM 15626</strain>
    </source>
</reference>
<evidence type="ECO:0000313" key="5">
    <source>
        <dbReference type="Proteomes" id="UP000553957"/>
    </source>
</evidence>
<dbReference type="RefSeq" id="WP_171671148.1">
    <property type="nucleotide sequence ID" value="NZ_BAAAGT010000003.1"/>
</dbReference>
<keyword evidence="1" id="KW-0472">Membrane</keyword>
<name>A0A7Y4NY46_9ACTN</name>
<dbReference type="Proteomes" id="UP000553957">
    <property type="component" value="Unassembled WGS sequence"/>
</dbReference>
<dbReference type="AlphaFoldDB" id="A0A7Y4NY46"/>